<evidence type="ECO:0000259" key="1">
    <source>
        <dbReference type="SMART" id="SM00943"/>
    </source>
</evidence>
<evidence type="ECO:0000313" key="3">
    <source>
        <dbReference type="Proteomes" id="UP000239322"/>
    </source>
</evidence>
<dbReference type="Pfam" id="PF09250">
    <property type="entry name" value="Prim-Pol"/>
    <property type="match status" value="1"/>
</dbReference>
<comment type="caution">
    <text evidence="2">The sequence shown here is derived from an EMBL/GenBank/DDBJ whole genome shotgun (WGS) entry which is preliminary data.</text>
</comment>
<dbReference type="RefSeq" id="WP_105868464.1">
    <property type="nucleotide sequence ID" value="NZ_PVLV01000121.1"/>
</dbReference>
<evidence type="ECO:0000313" key="2">
    <source>
        <dbReference type="EMBL" id="PRH79348.1"/>
    </source>
</evidence>
<dbReference type="InterPro" id="IPR015330">
    <property type="entry name" value="DNA_primase/pol_bifunc_N"/>
</dbReference>
<protein>
    <recommendedName>
        <fullName evidence="1">DNA primase/polymerase bifunctional N-terminal domain-containing protein</fullName>
    </recommendedName>
</protein>
<dbReference type="EMBL" id="PVLV01000121">
    <property type="protein sequence ID" value="PRH79348.1"/>
    <property type="molecule type" value="Genomic_DNA"/>
</dbReference>
<sequence length="300" mass="33083">MSLLPDALRAVQQGFTIFPVEPGEKTPHRLYPNRPKEDAPWTIKWSEAATRDLRQICSWWAESPNANIGVAAKPSGLLVVDCDLPKRHNQLQGTPWEFMHDKFGPLVDGADVLREMCVRYGDTYERLERTYRICTASMGLHLYFRWPEGVEASQASPVPGLLDVRCNGGAKGGYVLGAGSSTAKGPYVAENNLPVADAPPWLVELVREKPRPAKPRSPFQQPKNAGSFSGLVEAVAYAQEGNRNNVLLWAARSMCEDGATEEEAIELLVPPALDCGLDGGERQAEQTIRSGFRLQQRKST</sequence>
<keyword evidence="3" id="KW-1185">Reference proteome</keyword>
<dbReference type="SUPFAM" id="SSF56747">
    <property type="entry name" value="Prim-pol domain"/>
    <property type="match status" value="1"/>
</dbReference>
<proteinExistence type="predicted"/>
<name>A0A2S9PY54_9ACTN</name>
<dbReference type="Proteomes" id="UP000239322">
    <property type="component" value="Unassembled WGS sequence"/>
</dbReference>
<dbReference type="OrthoDB" id="3218228at2"/>
<organism evidence="2 3">
    <name type="scientific">Streptomyces solincola</name>
    <dbReference type="NCBI Taxonomy" id="2100817"/>
    <lineage>
        <taxon>Bacteria</taxon>
        <taxon>Bacillati</taxon>
        <taxon>Actinomycetota</taxon>
        <taxon>Actinomycetes</taxon>
        <taxon>Kitasatosporales</taxon>
        <taxon>Streptomycetaceae</taxon>
        <taxon>Streptomyces</taxon>
    </lineage>
</organism>
<gene>
    <name evidence="2" type="ORF">C6N75_09695</name>
</gene>
<accession>A0A2S9PY54</accession>
<dbReference type="SMART" id="SM00943">
    <property type="entry name" value="Prim-Pol"/>
    <property type="match status" value="1"/>
</dbReference>
<feature type="domain" description="DNA primase/polymerase bifunctional N-terminal" evidence="1">
    <location>
        <begin position="7"/>
        <end position="202"/>
    </location>
</feature>
<reference evidence="2 3" key="1">
    <citation type="submission" date="2018-03" db="EMBL/GenBank/DDBJ databases">
        <title>Novel Streptomyces sp. from soil.</title>
        <authorList>
            <person name="Tan G.Y.A."/>
            <person name="Lee Z.Y."/>
        </authorList>
    </citation>
    <scope>NUCLEOTIDE SEQUENCE [LARGE SCALE GENOMIC DNA]</scope>
    <source>
        <strain evidence="2 3">ST5x</strain>
    </source>
</reference>
<dbReference type="CDD" id="cd04859">
    <property type="entry name" value="Prim_Pol"/>
    <property type="match status" value="1"/>
</dbReference>
<dbReference type="AlphaFoldDB" id="A0A2S9PY54"/>